<dbReference type="PANTHER" id="PTHR34585">
    <property type="match status" value="1"/>
</dbReference>
<protein>
    <submittedName>
        <fullName evidence="3">Helix-turn-helix domain-containing protein</fullName>
    </submittedName>
</protein>
<keyword evidence="1" id="KW-0175">Coiled coil</keyword>
<evidence type="ECO:0000256" key="1">
    <source>
        <dbReference type="SAM" id="Coils"/>
    </source>
</evidence>
<gene>
    <name evidence="3" type="ORF">GCM10022216_30450</name>
</gene>
<accession>A0ABP7Z2E3</accession>
<dbReference type="InterPro" id="IPR041657">
    <property type="entry name" value="HTH_17"/>
</dbReference>
<proteinExistence type="predicted"/>
<dbReference type="InterPro" id="IPR009061">
    <property type="entry name" value="DNA-bd_dom_put_sf"/>
</dbReference>
<sequence length="91" mass="10550">MHIDIVTKEDLCKMQKEMMEEIRQLVRENVKKENDRQWLRSAEVRKMLGISPGTLQNLRINGTLPYKKIGGSIYYRGDDIQKMMEGGHGNG</sequence>
<evidence type="ECO:0000313" key="3">
    <source>
        <dbReference type="EMBL" id="GAA4145991.1"/>
    </source>
</evidence>
<comment type="caution">
    <text evidence="3">The sequence shown here is derived from an EMBL/GenBank/DDBJ whole genome shotgun (WGS) entry which is preliminary data.</text>
</comment>
<reference evidence="4" key="1">
    <citation type="journal article" date="2019" name="Int. J. Syst. Evol. Microbiol.">
        <title>The Global Catalogue of Microorganisms (GCM) 10K type strain sequencing project: providing services to taxonomists for standard genome sequencing and annotation.</title>
        <authorList>
            <consortium name="The Broad Institute Genomics Platform"/>
            <consortium name="The Broad Institute Genome Sequencing Center for Infectious Disease"/>
            <person name="Wu L."/>
            <person name="Ma J."/>
        </authorList>
    </citation>
    <scope>NUCLEOTIDE SEQUENCE [LARGE SCALE GENOMIC DNA]</scope>
    <source>
        <strain evidence="4">JCM 16704</strain>
    </source>
</reference>
<keyword evidence="4" id="KW-1185">Reference proteome</keyword>
<feature type="coiled-coil region" evidence="1">
    <location>
        <begin position="8"/>
        <end position="35"/>
    </location>
</feature>
<evidence type="ECO:0000313" key="4">
    <source>
        <dbReference type="Proteomes" id="UP001500101"/>
    </source>
</evidence>
<dbReference type="RefSeq" id="WP_344675649.1">
    <property type="nucleotide sequence ID" value="NZ_BAAAZI010000012.1"/>
</dbReference>
<dbReference type="Proteomes" id="UP001500101">
    <property type="component" value="Unassembled WGS sequence"/>
</dbReference>
<name>A0ABP7Z2E3_9SPHI</name>
<evidence type="ECO:0000259" key="2">
    <source>
        <dbReference type="Pfam" id="PF12728"/>
    </source>
</evidence>
<dbReference type="PANTHER" id="PTHR34585:SF22">
    <property type="entry name" value="HELIX-TURN-HELIX DOMAIN-CONTAINING PROTEIN"/>
    <property type="match status" value="1"/>
</dbReference>
<feature type="domain" description="Helix-turn-helix" evidence="2">
    <location>
        <begin position="38"/>
        <end position="86"/>
    </location>
</feature>
<dbReference type="Pfam" id="PF12728">
    <property type="entry name" value="HTH_17"/>
    <property type="match status" value="1"/>
</dbReference>
<dbReference type="EMBL" id="BAAAZI010000012">
    <property type="protein sequence ID" value="GAA4145991.1"/>
    <property type="molecule type" value="Genomic_DNA"/>
</dbReference>
<dbReference type="SUPFAM" id="SSF46955">
    <property type="entry name" value="Putative DNA-binding domain"/>
    <property type="match status" value="1"/>
</dbReference>
<organism evidence="3 4">
    <name type="scientific">Sphingobacterium kyonggiense</name>
    <dbReference type="NCBI Taxonomy" id="714075"/>
    <lineage>
        <taxon>Bacteria</taxon>
        <taxon>Pseudomonadati</taxon>
        <taxon>Bacteroidota</taxon>
        <taxon>Sphingobacteriia</taxon>
        <taxon>Sphingobacteriales</taxon>
        <taxon>Sphingobacteriaceae</taxon>
        <taxon>Sphingobacterium</taxon>
    </lineage>
</organism>